<feature type="region of interest" description="Disordered" evidence="2">
    <location>
        <begin position="26"/>
        <end position="57"/>
    </location>
</feature>
<feature type="compositionally biased region" description="Low complexity" evidence="2">
    <location>
        <begin position="26"/>
        <end position="49"/>
    </location>
</feature>
<keyword evidence="6" id="KW-1185">Reference proteome</keyword>
<dbReference type="SMART" id="SM00257">
    <property type="entry name" value="LysM"/>
    <property type="match status" value="1"/>
</dbReference>
<gene>
    <name evidence="5" type="ORF">GEV47_03410</name>
</gene>
<dbReference type="Gene3D" id="2.70.70.10">
    <property type="entry name" value="Glucose Permease (Domain IIA)"/>
    <property type="match status" value="1"/>
</dbReference>
<name>A0A843YQD3_9BURK</name>
<dbReference type="PANTHER" id="PTHR21666">
    <property type="entry name" value="PEPTIDASE-RELATED"/>
    <property type="match status" value="1"/>
</dbReference>
<evidence type="ECO:0000313" key="6">
    <source>
        <dbReference type="Proteomes" id="UP000451565"/>
    </source>
</evidence>
<organism evidence="5 6">
    <name type="scientific">Glaciimonas soli</name>
    <dbReference type="NCBI Taxonomy" id="2590999"/>
    <lineage>
        <taxon>Bacteria</taxon>
        <taxon>Pseudomonadati</taxon>
        <taxon>Pseudomonadota</taxon>
        <taxon>Betaproteobacteria</taxon>
        <taxon>Burkholderiales</taxon>
        <taxon>Oxalobacteraceae</taxon>
        <taxon>Glaciimonas</taxon>
    </lineage>
</organism>
<dbReference type="InterPro" id="IPR018392">
    <property type="entry name" value="LysM"/>
</dbReference>
<dbReference type="SUPFAM" id="SSF51261">
    <property type="entry name" value="Duplicated hybrid motif"/>
    <property type="match status" value="1"/>
</dbReference>
<dbReference type="PANTHER" id="PTHR21666:SF263">
    <property type="entry name" value="MUREIN HYDROLASE ACTIVATOR NLPD"/>
    <property type="match status" value="1"/>
</dbReference>
<reference evidence="5 6" key="1">
    <citation type="submission" date="2019-10" db="EMBL/GenBank/DDBJ databases">
        <title>Glaciimonas soli sp. nov., a psychrophilic bacterium isolated from the forest soil of a high elevation mountain in Taiwan.</title>
        <authorList>
            <person name="Wang L.-T."/>
            <person name="Shieh W.Y."/>
        </authorList>
    </citation>
    <scope>NUCLEOTIDE SEQUENCE [LARGE SCALE GENOMIC DNA]</scope>
    <source>
        <strain evidence="5 6">GS1</strain>
    </source>
</reference>
<dbReference type="InterPro" id="IPR011055">
    <property type="entry name" value="Dup_hybrid_motif"/>
</dbReference>
<dbReference type="Gene3D" id="3.10.350.10">
    <property type="entry name" value="LysM domain"/>
    <property type="match status" value="1"/>
</dbReference>
<dbReference type="InterPro" id="IPR036779">
    <property type="entry name" value="LysM_dom_sf"/>
</dbReference>
<evidence type="ECO:0000256" key="1">
    <source>
        <dbReference type="ARBA" id="ARBA00038420"/>
    </source>
</evidence>
<dbReference type="GO" id="GO:0004222">
    <property type="term" value="F:metalloendopeptidase activity"/>
    <property type="evidence" value="ECO:0007669"/>
    <property type="project" value="TreeGrafter"/>
</dbReference>
<evidence type="ECO:0000259" key="4">
    <source>
        <dbReference type="PROSITE" id="PS51782"/>
    </source>
</evidence>
<dbReference type="Pfam" id="PF01551">
    <property type="entry name" value="Peptidase_M23"/>
    <property type="match status" value="1"/>
</dbReference>
<dbReference type="CDD" id="cd12797">
    <property type="entry name" value="M23_peptidase"/>
    <property type="match status" value="1"/>
</dbReference>
<keyword evidence="3" id="KW-0732">Signal</keyword>
<comment type="similarity">
    <text evidence="1">Belongs to the E.coli NlpD/Haemophilus LppB family.</text>
</comment>
<feature type="region of interest" description="Disordered" evidence="2">
    <location>
        <begin position="104"/>
        <end position="140"/>
    </location>
</feature>
<dbReference type="InterPro" id="IPR016047">
    <property type="entry name" value="M23ase_b-sheet_dom"/>
</dbReference>
<dbReference type="CDD" id="cd00118">
    <property type="entry name" value="LysM"/>
    <property type="match status" value="1"/>
</dbReference>
<protein>
    <submittedName>
        <fullName evidence="5">Peptidoglycan DD-metalloendopeptidase family protein</fullName>
    </submittedName>
</protein>
<feature type="domain" description="LysM" evidence="4">
    <location>
        <begin position="57"/>
        <end position="101"/>
    </location>
</feature>
<sequence>MKIIRFAVVSLIVSVLAACGTPKNAPISSAGTSTGTSSGAGTGASTPATPVVPSGPGYYTVQKGDTLYSIGRTYRQNPRDIASWSNLSNMNGIEVGQVLRVLPPGGNTGSGSSARAANAASSKQTPAKSKTPATTATPDAPFVAGEEKSIDWMWPTDGKRVSESGQSKKGVDILGTAGQTIVAAAAGKVMYAGSGIRGYGNLVIIKHTTNLLSVYAHNKSIVVKEGQMVTKGQKIAEMGQTDSNTVKLYFEIRRQGKPINPALVLSGR</sequence>
<proteinExistence type="inferred from homology"/>
<dbReference type="RefSeq" id="WP_153233279.1">
    <property type="nucleotide sequence ID" value="NZ_WINI01000001.1"/>
</dbReference>
<evidence type="ECO:0000256" key="3">
    <source>
        <dbReference type="SAM" id="SignalP"/>
    </source>
</evidence>
<comment type="caution">
    <text evidence="5">The sequence shown here is derived from an EMBL/GenBank/DDBJ whole genome shotgun (WGS) entry which is preliminary data.</text>
</comment>
<evidence type="ECO:0000313" key="5">
    <source>
        <dbReference type="EMBL" id="MQQ99732.1"/>
    </source>
</evidence>
<dbReference type="PROSITE" id="PS51782">
    <property type="entry name" value="LYSM"/>
    <property type="match status" value="1"/>
</dbReference>
<feature type="compositionally biased region" description="Low complexity" evidence="2">
    <location>
        <begin position="110"/>
        <end position="140"/>
    </location>
</feature>
<dbReference type="EMBL" id="WINI01000001">
    <property type="protein sequence ID" value="MQQ99732.1"/>
    <property type="molecule type" value="Genomic_DNA"/>
</dbReference>
<dbReference type="PROSITE" id="PS51257">
    <property type="entry name" value="PROKAR_LIPOPROTEIN"/>
    <property type="match status" value="1"/>
</dbReference>
<dbReference type="AlphaFoldDB" id="A0A843YQD3"/>
<feature type="signal peptide" evidence="3">
    <location>
        <begin position="1"/>
        <end position="17"/>
    </location>
</feature>
<evidence type="ECO:0000256" key="2">
    <source>
        <dbReference type="SAM" id="MobiDB-lite"/>
    </source>
</evidence>
<dbReference type="Proteomes" id="UP000451565">
    <property type="component" value="Unassembled WGS sequence"/>
</dbReference>
<dbReference type="InterPro" id="IPR050570">
    <property type="entry name" value="Cell_wall_metabolism_enzyme"/>
</dbReference>
<accession>A0A843YQD3</accession>
<dbReference type="OrthoDB" id="9795421at2"/>
<feature type="chain" id="PRO_5032439963" evidence="3">
    <location>
        <begin position="18"/>
        <end position="268"/>
    </location>
</feature>
<dbReference type="Pfam" id="PF01476">
    <property type="entry name" value="LysM"/>
    <property type="match status" value="1"/>
</dbReference>